<evidence type="ECO:0000256" key="4">
    <source>
        <dbReference type="ARBA" id="ARBA00022679"/>
    </source>
</evidence>
<comment type="cofactor">
    <cofactor evidence="1">
        <name>Mg(2+)</name>
        <dbReference type="ChEBI" id="CHEBI:18420"/>
    </cofactor>
</comment>
<feature type="transmembrane region" description="Helical" evidence="6">
    <location>
        <begin position="277"/>
        <end position="297"/>
    </location>
</feature>
<dbReference type="EMBL" id="CP001710">
    <property type="protein sequence ID" value="ADL59346.1"/>
    <property type="molecule type" value="Genomic_DNA"/>
</dbReference>
<dbReference type="InterPro" id="IPR050256">
    <property type="entry name" value="Glycosyltransferase_2"/>
</dbReference>
<keyword evidence="9" id="KW-1185">Reference proteome</keyword>
<reference key="1">
    <citation type="submission" date="2009-08" db="EMBL/GenBank/DDBJ databases">
        <title>The genome sequence of Methanothermobacter marburgensis.</title>
        <authorList>
            <person name="Kaster A."/>
            <person name="Seedorf H."/>
            <person name="Goenrich M."/>
            <person name="Wiezer A."/>
            <person name="Liesegang H."/>
            <person name="Thauer R."/>
            <person name="Gottschalk G."/>
        </authorList>
    </citation>
    <scope>NUCLEOTIDE SEQUENCE</scope>
    <source>
        <strain>Marburg</strain>
    </source>
</reference>
<dbReference type="PATRIC" id="fig|79929.8.peg.1715"/>
<evidence type="ECO:0000313" key="9">
    <source>
        <dbReference type="Proteomes" id="UP000000345"/>
    </source>
</evidence>
<dbReference type="CAZy" id="GT81">
    <property type="family name" value="Glycosyltransferase Family 81"/>
</dbReference>
<sequence>MSWLILILVFFLCALRTVKEDDQTVSVVIPAFNEEKTVALVVEAAKGSKLVSEVIVVDDGSTDNTAGVAEAAGARVIRHASNRGKGAALRTGFKHSSGDIVVFVDADLENMTTEKIERMIRPILRGRADLTKTRFRRKAGRVTELTAKPLLNFFFPEIKFEQPLSGQFAARRSALEKMKFEDDYGVDVGIVLDADVLGLTVKEVDIGTIHHDMASLKDLNLVANEVVRTIVDRALEYGRITMMDTMGKSIRMCILGLSLTTLGIFSIFFIRAIPATAGIIIAVLGSIVALYYFISLIRRSIYVFRRSRGKLQTARSFIYMHFPILVSGLILLAMISTLLGAVKVDDGKISIEPTSGNLIIWKKSNENRTFDVRGPYRVDSALENENKSIRIPEEAINTLGLNYGDTAVLNGEAYTLNRTREGEGNIMRIPTSAREALGVNVGDVIQDGNLRKIFSNVYAIRNISSSNMTVYNGIIIQYDESQASEVMVYVDNRLVAEASGVMKNGSYTLSVNGEVIRNIRFRGEDSSYRIYYGGHIIKIDIRRGGSSDMRFASASEGKFLNIWFSGQ</sequence>
<dbReference type="InterPro" id="IPR029044">
    <property type="entry name" value="Nucleotide-diphossugar_trans"/>
</dbReference>
<evidence type="ECO:0000256" key="1">
    <source>
        <dbReference type="ARBA" id="ARBA00001946"/>
    </source>
</evidence>
<keyword evidence="6" id="KW-0472">Membrane</keyword>
<name>D9PYP8_METTM</name>
<dbReference type="PANTHER" id="PTHR48090">
    <property type="entry name" value="UNDECAPRENYL-PHOSPHATE 4-DEOXY-4-FORMAMIDO-L-ARABINOSE TRANSFERASE-RELATED"/>
    <property type="match status" value="1"/>
</dbReference>
<evidence type="ECO:0000313" key="8">
    <source>
        <dbReference type="EMBL" id="ADL59346.1"/>
    </source>
</evidence>
<feature type="transmembrane region" description="Helical" evidence="6">
    <location>
        <begin position="249"/>
        <end position="270"/>
    </location>
</feature>
<reference evidence="8 9" key="2">
    <citation type="journal article" date="2010" name="J. Bacteriol.">
        <title>Complete genome sequence of Methanothermobacter marburgensis, a methanoarchaeon model organism.</title>
        <authorList>
            <person name="Liesegang H."/>
            <person name="Kaster A.K."/>
            <person name="Wiezer A."/>
            <person name="Goenrich M."/>
            <person name="Wollherr A."/>
            <person name="Seedorf H."/>
            <person name="Gottschalk G."/>
            <person name="Thauer R.K."/>
        </authorList>
    </citation>
    <scope>NUCLEOTIDE SEQUENCE [LARGE SCALE GENOMIC DNA]</scope>
    <source>
        <strain evidence="9">ATCC BAA-927 / DSM 2133 / JCM 14651 / NBRC 100331 / OCM 82 / Marburg</strain>
    </source>
</reference>
<keyword evidence="3" id="KW-0328">Glycosyltransferase</keyword>
<dbReference type="CDD" id="cd04179">
    <property type="entry name" value="DPM_DPG-synthase_like"/>
    <property type="match status" value="1"/>
</dbReference>
<evidence type="ECO:0000256" key="2">
    <source>
        <dbReference type="ARBA" id="ARBA00006739"/>
    </source>
</evidence>
<gene>
    <name evidence="8" type="ordered locus">MTBMA_c17780</name>
</gene>
<dbReference type="Gene3D" id="3.90.550.10">
    <property type="entry name" value="Spore Coat Polysaccharide Biosynthesis Protein SpsA, Chain A"/>
    <property type="match status" value="1"/>
</dbReference>
<dbReference type="PANTHER" id="PTHR48090:SF10">
    <property type="entry name" value="GLUCOSYL-3-PHOSPHOGLYCERATE SYNTHASE"/>
    <property type="match status" value="1"/>
</dbReference>
<dbReference type="SUPFAM" id="SSF50692">
    <property type="entry name" value="ADC-like"/>
    <property type="match status" value="1"/>
</dbReference>
<protein>
    <submittedName>
        <fullName evidence="8">Predicted glycosyl transferase</fullName>
    </submittedName>
</protein>
<feature type="domain" description="Glycosyltransferase 2-like" evidence="7">
    <location>
        <begin position="26"/>
        <end position="175"/>
    </location>
</feature>
<evidence type="ECO:0000259" key="7">
    <source>
        <dbReference type="Pfam" id="PF00535"/>
    </source>
</evidence>
<dbReference type="AlphaFoldDB" id="D9PYP8"/>
<keyword evidence="4 8" id="KW-0808">Transferase</keyword>
<dbReference type="GO" id="GO:0016757">
    <property type="term" value="F:glycosyltransferase activity"/>
    <property type="evidence" value="ECO:0007669"/>
    <property type="project" value="UniProtKB-KW"/>
</dbReference>
<evidence type="ECO:0000256" key="5">
    <source>
        <dbReference type="ARBA" id="ARBA00022842"/>
    </source>
</evidence>
<dbReference type="PaxDb" id="79929-MTBMA_c17780"/>
<dbReference type="SUPFAM" id="SSF53448">
    <property type="entry name" value="Nucleotide-diphospho-sugar transferases"/>
    <property type="match status" value="1"/>
</dbReference>
<accession>D9PYP8</accession>
<dbReference type="GeneID" id="77400546"/>
<dbReference type="Gene3D" id="2.40.40.20">
    <property type="match status" value="1"/>
</dbReference>
<feature type="transmembrane region" description="Helical" evidence="6">
    <location>
        <begin position="317"/>
        <end position="342"/>
    </location>
</feature>
<keyword evidence="6" id="KW-1133">Transmembrane helix</keyword>
<dbReference type="GeneID" id="9705489"/>
<dbReference type="KEGG" id="mmg:MTBMA_c17780"/>
<dbReference type="RefSeq" id="WP_013296556.1">
    <property type="nucleotide sequence ID" value="NC_014408.1"/>
</dbReference>
<dbReference type="OrthoDB" id="11098at2157"/>
<comment type="similarity">
    <text evidence="2">Belongs to the glycosyltransferase 2 family.</text>
</comment>
<dbReference type="InterPro" id="IPR009010">
    <property type="entry name" value="Asp_de-COase-like_dom_sf"/>
</dbReference>
<keyword evidence="6" id="KW-0812">Transmembrane</keyword>
<evidence type="ECO:0000256" key="3">
    <source>
        <dbReference type="ARBA" id="ARBA00022676"/>
    </source>
</evidence>
<dbReference type="STRING" id="79929.MTBMA_c17780"/>
<dbReference type="HOGENOM" id="CLU_478695_0_0_2"/>
<keyword evidence="5" id="KW-0460">Magnesium</keyword>
<evidence type="ECO:0000256" key="6">
    <source>
        <dbReference type="SAM" id="Phobius"/>
    </source>
</evidence>
<dbReference type="Pfam" id="PF00535">
    <property type="entry name" value="Glycos_transf_2"/>
    <property type="match status" value="1"/>
</dbReference>
<organism evidence="8 9">
    <name type="scientific">Methanothermobacter marburgensis (strain ATCC BAA-927 / DSM 2133 / JCM 14651 / NBRC 100331 / OCM 82 / Marburg)</name>
    <name type="common">Methanobacterium thermoautotrophicum</name>
    <dbReference type="NCBI Taxonomy" id="79929"/>
    <lineage>
        <taxon>Archaea</taxon>
        <taxon>Methanobacteriati</taxon>
        <taxon>Methanobacteriota</taxon>
        <taxon>Methanomada group</taxon>
        <taxon>Methanobacteria</taxon>
        <taxon>Methanobacteriales</taxon>
        <taxon>Methanobacteriaceae</taxon>
        <taxon>Methanothermobacter</taxon>
    </lineage>
</organism>
<proteinExistence type="inferred from homology"/>
<dbReference type="InterPro" id="IPR001173">
    <property type="entry name" value="Glyco_trans_2-like"/>
</dbReference>
<dbReference type="Proteomes" id="UP000000345">
    <property type="component" value="Chromosome"/>
</dbReference>